<keyword evidence="6" id="KW-1185">Reference proteome</keyword>
<protein>
    <recommendedName>
        <fullName evidence="4">RING-CH-type domain-containing protein</fullName>
    </recommendedName>
</protein>
<feature type="domain" description="RING-CH-type" evidence="4">
    <location>
        <begin position="24"/>
        <end position="84"/>
    </location>
</feature>
<proteinExistence type="predicted"/>
<comment type="caution">
    <text evidence="5">The sequence shown here is derived from an EMBL/GenBank/DDBJ whole genome shotgun (WGS) entry which is preliminary data.</text>
</comment>
<evidence type="ECO:0000313" key="6">
    <source>
        <dbReference type="Proteomes" id="UP000821866"/>
    </source>
</evidence>
<sequence length="103" mass="11356">MSLFKSNLKSIGSPIGSPAAYLNVTASSAPICCISYEEDQTECLMPLCKRSGATGLAHILCLEQWRNAQNVDHCDRCHHHFPTVAQATCVRQFDYWALPSDSP</sequence>
<dbReference type="PROSITE" id="PS51292">
    <property type="entry name" value="ZF_RING_CH"/>
    <property type="match status" value="1"/>
</dbReference>
<reference evidence="5" key="1">
    <citation type="journal article" date="2020" name="Cell">
        <title>Large-Scale Comparative Analyses of Tick Genomes Elucidate Their Genetic Diversity and Vector Capacities.</title>
        <authorList>
            <consortium name="Tick Genome and Microbiome Consortium (TIGMIC)"/>
            <person name="Jia N."/>
            <person name="Wang J."/>
            <person name="Shi W."/>
            <person name="Du L."/>
            <person name="Sun Y."/>
            <person name="Zhan W."/>
            <person name="Jiang J.F."/>
            <person name="Wang Q."/>
            <person name="Zhang B."/>
            <person name="Ji P."/>
            <person name="Bell-Sakyi L."/>
            <person name="Cui X.M."/>
            <person name="Yuan T.T."/>
            <person name="Jiang B.G."/>
            <person name="Yang W.F."/>
            <person name="Lam T.T."/>
            <person name="Chang Q.C."/>
            <person name="Ding S.J."/>
            <person name="Wang X.J."/>
            <person name="Zhu J.G."/>
            <person name="Ruan X.D."/>
            <person name="Zhao L."/>
            <person name="Wei J.T."/>
            <person name="Ye R.Z."/>
            <person name="Que T.C."/>
            <person name="Du C.H."/>
            <person name="Zhou Y.H."/>
            <person name="Cheng J.X."/>
            <person name="Dai P.F."/>
            <person name="Guo W.B."/>
            <person name="Han X.H."/>
            <person name="Huang E.J."/>
            <person name="Li L.F."/>
            <person name="Wei W."/>
            <person name="Gao Y.C."/>
            <person name="Liu J.Z."/>
            <person name="Shao H.Z."/>
            <person name="Wang X."/>
            <person name="Wang C.C."/>
            <person name="Yang T.C."/>
            <person name="Huo Q.B."/>
            <person name="Li W."/>
            <person name="Chen H.Y."/>
            <person name="Chen S.E."/>
            <person name="Zhou L.G."/>
            <person name="Ni X.B."/>
            <person name="Tian J.H."/>
            <person name="Sheng Y."/>
            <person name="Liu T."/>
            <person name="Pan Y.S."/>
            <person name="Xia L.Y."/>
            <person name="Li J."/>
            <person name="Zhao F."/>
            <person name="Cao W.C."/>
        </authorList>
    </citation>
    <scope>NUCLEOTIDE SEQUENCE</scope>
    <source>
        <strain evidence="5">Rmic-2018</strain>
    </source>
</reference>
<evidence type="ECO:0000313" key="5">
    <source>
        <dbReference type="EMBL" id="KAH8034538.1"/>
    </source>
</evidence>
<evidence type="ECO:0000256" key="3">
    <source>
        <dbReference type="ARBA" id="ARBA00022833"/>
    </source>
</evidence>
<dbReference type="AlphaFoldDB" id="A0A9J6EJI6"/>
<dbReference type="InterPro" id="IPR013083">
    <property type="entry name" value="Znf_RING/FYVE/PHD"/>
</dbReference>
<keyword evidence="3" id="KW-0862">Zinc</keyword>
<reference evidence="5" key="2">
    <citation type="submission" date="2021-09" db="EMBL/GenBank/DDBJ databases">
        <authorList>
            <person name="Jia N."/>
            <person name="Wang J."/>
            <person name="Shi W."/>
            <person name="Du L."/>
            <person name="Sun Y."/>
            <person name="Zhan W."/>
            <person name="Jiang J."/>
            <person name="Wang Q."/>
            <person name="Zhang B."/>
            <person name="Ji P."/>
            <person name="Sakyi L.B."/>
            <person name="Cui X."/>
            <person name="Yuan T."/>
            <person name="Jiang B."/>
            <person name="Yang W."/>
            <person name="Lam T.T.-Y."/>
            <person name="Chang Q."/>
            <person name="Ding S."/>
            <person name="Wang X."/>
            <person name="Zhu J."/>
            <person name="Ruan X."/>
            <person name="Zhao L."/>
            <person name="Wei J."/>
            <person name="Que T."/>
            <person name="Du C."/>
            <person name="Cheng J."/>
            <person name="Dai P."/>
            <person name="Han X."/>
            <person name="Huang E."/>
            <person name="Gao Y."/>
            <person name="Liu J."/>
            <person name="Shao H."/>
            <person name="Ye R."/>
            <person name="Li L."/>
            <person name="Wei W."/>
            <person name="Wang X."/>
            <person name="Wang C."/>
            <person name="Huo Q."/>
            <person name="Li W."/>
            <person name="Guo W."/>
            <person name="Chen H."/>
            <person name="Chen S."/>
            <person name="Zhou L."/>
            <person name="Zhou L."/>
            <person name="Ni X."/>
            <person name="Tian J."/>
            <person name="Zhou Y."/>
            <person name="Sheng Y."/>
            <person name="Liu T."/>
            <person name="Pan Y."/>
            <person name="Xia L."/>
            <person name="Li J."/>
            <person name="Zhao F."/>
            <person name="Cao W."/>
        </authorList>
    </citation>
    <scope>NUCLEOTIDE SEQUENCE</scope>
    <source>
        <strain evidence="5">Rmic-2018</strain>
        <tissue evidence="5">Larvae</tissue>
    </source>
</reference>
<dbReference type="SUPFAM" id="SSF57850">
    <property type="entry name" value="RING/U-box"/>
    <property type="match status" value="1"/>
</dbReference>
<evidence type="ECO:0000256" key="1">
    <source>
        <dbReference type="ARBA" id="ARBA00022723"/>
    </source>
</evidence>
<dbReference type="EMBL" id="JABSTU010000004">
    <property type="protein sequence ID" value="KAH8034538.1"/>
    <property type="molecule type" value="Genomic_DNA"/>
</dbReference>
<dbReference type="GO" id="GO:0008270">
    <property type="term" value="F:zinc ion binding"/>
    <property type="evidence" value="ECO:0007669"/>
    <property type="project" value="UniProtKB-KW"/>
</dbReference>
<evidence type="ECO:0000259" key="4">
    <source>
        <dbReference type="PROSITE" id="PS51292"/>
    </source>
</evidence>
<evidence type="ECO:0000256" key="2">
    <source>
        <dbReference type="ARBA" id="ARBA00022771"/>
    </source>
</evidence>
<name>A0A9J6EJI6_RHIMP</name>
<dbReference type="Gene3D" id="3.30.40.10">
    <property type="entry name" value="Zinc/RING finger domain, C3HC4 (zinc finger)"/>
    <property type="match status" value="1"/>
</dbReference>
<organism evidence="5 6">
    <name type="scientific">Rhipicephalus microplus</name>
    <name type="common">Cattle tick</name>
    <name type="synonym">Boophilus microplus</name>
    <dbReference type="NCBI Taxonomy" id="6941"/>
    <lineage>
        <taxon>Eukaryota</taxon>
        <taxon>Metazoa</taxon>
        <taxon>Ecdysozoa</taxon>
        <taxon>Arthropoda</taxon>
        <taxon>Chelicerata</taxon>
        <taxon>Arachnida</taxon>
        <taxon>Acari</taxon>
        <taxon>Parasitiformes</taxon>
        <taxon>Ixodida</taxon>
        <taxon>Ixodoidea</taxon>
        <taxon>Ixodidae</taxon>
        <taxon>Rhipicephalinae</taxon>
        <taxon>Rhipicephalus</taxon>
        <taxon>Boophilus</taxon>
    </lineage>
</organism>
<keyword evidence="1" id="KW-0479">Metal-binding</keyword>
<accession>A0A9J6EJI6</accession>
<dbReference type="Proteomes" id="UP000821866">
    <property type="component" value="Chromosome 2"/>
</dbReference>
<keyword evidence="2" id="KW-0863">Zinc-finger</keyword>
<gene>
    <name evidence="5" type="ORF">HPB51_025495</name>
</gene>
<dbReference type="InterPro" id="IPR011016">
    <property type="entry name" value="Znf_RING-CH"/>
</dbReference>